<gene>
    <name evidence="4" type="ORF">EDS130_LOCUS20407</name>
</gene>
<protein>
    <submittedName>
        <fullName evidence="4">Uncharacterized protein</fullName>
    </submittedName>
</protein>
<evidence type="ECO:0000256" key="3">
    <source>
        <dbReference type="PROSITE-ProRule" id="PRU00339"/>
    </source>
</evidence>
<feature type="repeat" description="TPR" evidence="3">
    <location>
        <begin position="408"/>
        <end position="441"/>
    </location>
</feature>
<dbReference type="AlphaFoldDB" id="A0A814PQ75"/>
<feature type="repeat" description="TPR" evidence="3">
    <location>
        <begin position="530"/>
        <end position="563"/>
    </location>
</feature>
<dbReference type="PANTHER" id="PTHR45641">
    <property type="entry name" value="TETRATRICOPEPTIDE REPEAT PROTEIN (AFU_ORTHOLOGUE AFUA_6G03870)"/>
    <property type="match status" value="1"/>
</dbReference>
<organism evidence="4 5">
    <name type="scientific">Adineta ricciae</name>
    <name type="common">Rotifer</name>
    <dbReference type="NCBI Taxonomy" id="249248"/>
    <lineage>
        <taxon>Eukaryota</taxon>
        <taxon>Metazoa</taxon>
        <taxon>Spiralia</taxon>
        <taxon>Gnathifera</taxon>
        <taxon>Rotifera</taxon>
        <taxon>Eurotatoria</taxon>
        <taxon>Bdelloidea</taxon>
        <taxon>Adinetida</taxon>
        <taxon>Adinetidae</taxon>
        <taxon>Adineta</taxon>
    </lineage>
</organism>
<dbReference type="SUPFAM" id="SSF48452">
    <property type="entry name" value="TPR-like"/>
    <property type="match status" value="1"/>
</dbReference>
<name>A0A814PQ75_ADIRI</name>
<dbReference type="OrthoDB" id="1658288at2759"/>
<sequence length="697" mass="81198">MLSKMKTVWRLKLTKHSLNKQKRLNNALFDESIDDNQQQRRDDNEEDITLIWLNKTENSPSTVTSLRNVIDYLQIFDNENDALSYIESIVDEKIILITDDVSDYLLARLESFKQIHSIFLYTPNLPVDLPSKVTACCLTEEQLIDKIARSCKQLSDQLVVFSIYNHQKKEKSDLTREAGSFLFFQLFKAAFTILPKTSESKRLLTKKCRQYYAGNAKVLEEIRDFEINYKPREALEWFMKKSFIYRLVNKALRTENINSLCLLHFYIADLSKQLENEFSKFKKQNSDSFLKCYRTFQFSSCDIQYFQYNIGNLILTNGYLSATRNRQLAGEEKVLFEYTIDLNEVKSIVFANITENEILFDIGTVFKMNSCTYIEKDQIWIVNVSATDEGVNFASEYIEYQRLKMTNSNLILMLGHLMIETGDYNKAEKYFQAILHSSIPNDEEISCIYFHLGRIYRLQSDYTHALEYLNHAYETHSRAKPLRLASAAKALNAIGILHQEQNNSQEAIESFENALKIYGKTIQGSHPDVAGTLINLGNTYCQQERFSDALSCFNRAQTIYDSNLPTNHPNVAMLWNNLGNFYYQQSQLHPALDAYQRALAIYEKLLPPNHPDILRNQNNVSKVKSMFGDQYQSTLEWKYGVKNTLTLPEEAILTFFFNCPRIQSYRILNQATKYANGWTLENKQTRVIYTYAKFVFR</sequence>
<dbReference type="PROSITE" id="PS50005">
    <property type="entry name" value="TPR"/>
    <property type="match status" value="5"/>
</dbReference>
<keyword evidence="1" id="KW-0677">Repeat</keyword>
<dbReference type="EMBL" id="CAJNOJ010000100">
    <property type="protein sequence ID" value="CAF1109065.1"/>
    <property type="molecule type" value="Genomic_DNA"/>
</dbReference>
<dbReference type="PANTHER" id="PTHR45641:SF19">
    <property type="entry name" value="NEPHROCYSTIN-3"/>
    <property type="match status" value="1"/>
</dbReference>
<dbReference type="SMART" id="SM00028">
    <property type="entry name" value="TPR"/>
    <property type="match status" value="5"/>
</dbReference>
<dbReference type="InterPro" id="IPR011990">
    <property type="entry name" value="TPR-like_helical_dom_sf"/>
</dbReference>
<dbReference type="Gene3D" id="3.90.176.10">
    <property type="entry name" value="Toxin ADP-ribosyltransferase, Chain A, domain 1"/>
    <property type="match status" value="1"/>
</dbReference>
<comment type="caution">
    <text evidence="4">The sequence shown here is derived from an EMBL/GenBank/DDBJ whole genome shotgun (WGS) entry which is preliminary data.</text>
</comment>
<evidence type="ECO:0000256" key="2">
    <source>
        <dbReference type="ARBA" id="ARBA00022803"/>
    </source>
</evidence>
<feature type="repeat" description="TPR" evidence="3">
    <location>
        <begin position="488"/>
        <end position="521"/>
    </location>
</feature>
<evidence type="ECO:0000313" key="5">
    <source>
        <dbReference type="Proteomes" id="UP000663852"/>
    </source>
</evidence>
<accession>A0A814PQ75</accession>
<evidence type="ECO:0000256" key="1">
    <source>
        <dbReference type="ARBA" id="ARBA00022737"/>
    </source>
</evidence>
<reference evidence="4" key="1">
    <citation type="submission" date="2021-02" db="EMBL/GenBank/DDBJ databases">
        <authorList>
            <person name="Nowell W R."/>
        </authorList>
    </citation>
    <scope>NUCLEOTIDE SEQUENCE</scope>
</reference>
<dbReference type="Pfam" id="PF13424">
    <property type="entry name" value="TPR_12"/>
    <property type="match status" value="2"/>
</dbReference>
<feature type="repeat" description="TPR" evidence="3">
    <location>
        <begin position="446"/>
        <end position="479"/>
    </location>
</feature>
<dbReference type="Proteomes" id="UP000663852">
    <property type="component" value="Unassembled WGS sequence"/>
</dbReference>
<dbReference type="Pfam" id="PF13374">
    <property type="entry name" value="TPR_10"/>
    <property type="match status" value="1"/>
</dbReference>
<dbReference type="InterPro" id="IPR019734">
    <property type="entry name" value="TPR_rpt"/>
</dbReference>
<evidence type="ECO:0000313" key="4">
    <source>
        <dbReference type="EMBL" id="CAF1109065.1"/>
    </source>
</evidence>
<dbReference type="SUPFAM" id="SSF56399">
    <property type="entry name" value="ADP-ribosylation"/>
    <property type="match status" value="1"/>
</dbReference>
<feature type="repeat" description="TPR" evidence="3">
    <location>
        <begin position="572"/>
        <end position="605"/>
    </location>
</feature>
<proteinExistence type="predicted"/>
<keyword evidence="2 3" id="KW-0802">TPR repeat</keyword>
<dbReference type="Gene3D" id="1.25.40.10">
    <property type="entry name" value="Tetratricopeptide repeat domain"/>
    <property type="match status" value="2"/>
</dbReference>